<organism evidence="3 4">
    <name type="scientific">Desulfopila aestuarii DSM 18488</name>
    <dbReference type="NCBI Taxonomy" id="1121416"/>
    <lineage>
        <taxon>Bacteria</taxon>
        <taxon>Pseudomonadati</taxon>
        <taxon>Thermodesulfobacteriota</taxon>
        <taxon>Desulfobulbia</taxon>
        <taxon>Desulfobulbales</taxon>
        <taxon>Desulfocapsaceae</taxon>
        <taxon>Desulfopila</taxon>
    </lineage>
</organism>
<dbReference type="InterPro" id="IPR016181">
    <property type="entry name" value="Acyl_CoA_acyltransferase"/>
</dbReference>
<dbReference type="GO" id="GO:0005840">
    <property type="term" value="C:ribosome"/>
    <property type="evidence" value="ECO:0007669"/>
    <property type="project" value="UniProtKB-KW"/>
</dbReference>
<dbReference type="STRING" id="1121416.SAMN02745220_03660"/>
<dbReference type="RefSeq" id="WP_073615117.1">
    <property type="nucleotide sequence ID" value="NZ_FRFE01000021.1"/>
</dbReference>
<dbReference type="Gene3D" id="3.40.630.30">
    <property type="match status" value="1"/>
</dbReference>
<keyword evidence="1" id="KW-0808">Transferase</keyword>
<dbReference type="GO" id="GO:0008080">
    <property type="term" value="F:N-acetyltransferase activity"/>
    <property type="evidence" value="ECO:0007669"/>
    <property type="project" value="InterPro"/>
</dbReference>
<dbReference type="InterPro" id="IPR000182">
    <property type="entry name" value="GNAT_dom"/>
</dbReference>
<evidence type="ECO:0000256" key="1">
    <source>
        <dbReference type="ARBA" id="ARBA00022679"/>
    </source>
</evidence>
<evidence type="ECO:0000313" key="4">
    <source>
        <dbReference type="Proteomes" id="UP000184603"/>
    </source>
</evidence>
<sequence length="141" mass="15797">MNCKCRIFKNDDIVALNNLIAELGYNVDQKELEKNIHEIQMRGGAIFTAEVGNEVVGSVCAIIDVRLAEGVYAEIVSLVVSSNHRGKGFGKELVHAAECWAKNHVKKIRVRANVTRTAAHSFYDALGFKEDKEQKVFIKYM</sequence>
<dbReference type="AlphaFoldDB" id="A0A1M7YE02"/>
<protein>
    <submittedName>
        <fullName evidence="3">Ribosomal protein S18 acetylase RimI</fullName>
    </submittedName>
</protein>
<dbReference type="Pfam" id="PF00583">
    <property type="entry name" value="Acetyltransf_1"/>
    <property type="match status" value="1"/>
</dbReference>
<dbReference type="PANTHER" id="PTHR13947:SF37">
    <property type="entry name" value="LD18367P"/>
    <property type="match status" value="1"/>
</dbReference>
<evidence type="ECO:0000313" key="3">
    <source>
        <dbReference type="EMBL" id="SHO50833.1"/>
    </source>
</evidence>
<dbReference type="PANTHER" id="PTHR13947">
    <property type="entry name" value="GNAT FAMILY N-ACETYLTRANSFERASE"/>
    <property type="match status" value="1"/>
</dbReference>
<feature type="domain" description="N-acetyltransferase" evidence="2">
    <location>
        <begin position="3"/>
        <end position="141"/>
    </location>
</feature>
<gene>
    <name evidence="3" type="ORF">SAMN02745220_03660</name>
</gene>
<keyword evidence="3" id="KW-0689">Ribosomal protein</keyword>
<keyword evidence="3" id="KW-0687">Ribonucleoprotein</keyword>
<evidence type="ECO:0000259" key="2">
    <source>
        <dbReference type="PROSITE" id="PS51186"/>
    </source>
</evidence>
<dbReference type="EMBL" id="FRFE01000021">
    <property type="protein sequence ID" value="SHO50833.1"/>
    <property type="molecule type" value="Genomic_DNA"/>
</dbReference>
<dbReference type="Proteomes" id="UP000184603">
    <property type="component" value="Unassembled WGS sequence"/>
</dbReference>
<dbReference type="OrthoDB" id="2436196at2"/>
<dbReference type="InterPro" id="IPR050769">
    <property type="entry name" value="NAT_camello-type"/>
</dbReference>
<reference evidence="3 4" key="1">
    <citation type="submission" date="2016-12" db="EMBL/GenBank/DDBJ databases">
        <authorList>
            <person name="Song W.-J."/>
            <person name="Kurnit D.M."/>
        </authorList>
    </citation>
    <scope>NUCLEOTIDE SEQUENCE [LARGE SCALE GENOMIC DNA]</scope>
    <source>
        <strain evidence="3 4">DSM 18488</strain>
    </source>
</reference>
<accession>A0A1M7YE02</accession>
<dbReference type="CDD" id="cd04301">
    <property type="entry name" value="NAT_SF"/>
    <property type="match status" value="1"/>
</dbReference>
<dbReference type="PROSITE" id="PS51186">
    <property type="entry name" value="GNAT"/>
    <property type="match status" value="1"/>
</dbReference>
<name>A0A1M7YE02_9BACT</name>
<proteinExistence type="predicted"/>
<keyword evidence="4" id="KW-1185">Reference proteome</keyword>
<dbReference type="SUPFAM" id="SSF55729">
    <property type="entry name" value="Acyl-CoA N-acyltransferases (Nat)"/>
    <property type="match status" value="1"/>
</dbReference>